<keyword evidence="2" id="KW-1185">Reference proteome</keyword>
<organism evidence="1 2">
    <name type="scientific">Anaerospora hongkongensis</name>
    <dbReference type="NCBI Taxonomy" id="244830"/>
    <lineage>
        <taxon>Bacteria</taxon>
        <taxon>Bacillati</taxon>
        <taxon>Bacillota</taxon>
        <taxon>Negativicutes</taxon>
        <taxon>Selenomonadales</taxon>
        <taxon>Sporomusaceae</taxon>
        <taxon>Anaerospora</taxon>
    </lineage>
</organism>
<dbReference type="OrthoDB" id="350573at2"/>
<gene>
    <name evidence="1" type="ORF">EV210_101189</name>
</gene>
<reference evidence="1 2" key="1">
    <citation type="submission" date="2019-03" db="EMBL/GenBank/DDBJ databases">
        <title>Genomic Encyclopedia of Type Strains, Phase IV (KMG-IV): sequencing the most valuable type-strain genomes for metagenomic binning, comparative biology and taxonomic classification.</title>
        <authorList>
            <person name="Goeker M."/>
        </authorList>
    </citation>
    <scope>NUCLEOTIDE SEQUENCE [LARGE SCALE GENOMIC DNA]</scope>
    <source>
        <strain evidence="1 2">DSM 15969</strain>
    </source>
</reference>
<proteinExistence type="predicted"/>
<evidence type="ECO:0000313" key="2">
    <source>
        <dbReference type="Proteomes" id="UP000295063"/>
    </source>
</evidence>
<protein>
    <recommendedName>
        <fullName evidence="3">MazG-like nucleotide pyrophosphohydrolase family protein</fullName>
    </recommendedName>
</protein>
<evidence type="ECO:0000313" key="1">
    <source>
        <dbReference type="EMBL" id="TCL39989.1"/>
    </source>
</evidence>
<name>A0A4R1Q1Z0_9FIRM</name>
<dbReference type="RefSeq" id="WP_132074154.1">
    <property type="nucleotide sequence ID" value="NZ_SLUI01000001.1"/>
</dbReference>
<dbReference type="AlphaFoldDB" id="A0A4R1Q1Z0"/>
<sequence>MAKKQCPNCGITWLELSIPVEGQKTSCMCEKTFVFQNGNWHEGFPYFEEYQRLAERTANNGQGAMQRLGNFGMGIAGETAEFIDAVVNFEIAGGNHEAMIKEAGDVNWYCATLCTTAGISYQVVVEAAEEAAPALLYVCIGRLSKASGDVTEYLKKVVYHGHELDQAKLGKLIGNVLSWMKLFCKRYNLNMQDICDTNIAKLKQRYPEGFNSAGSINRTI</sequence>
<dbReference type="EMBL" id="SLUI01000001">
    <property type="protein sequence ID" value="TCL39989.1"/>
    <property type="molecule type" value="Genomic_DNA"/>
</dbReference>
<comment type="caution">
    <text evidence="1">The sequence shown here is derived from an EMBL/GenBank/DDBJ whole genome shotgun (WGS) entry which is preliminary data.</text>
</comment>
<dbReference type="InterPro" id="IPR011379">
    <property type="entry name" value="MazG-related_GP37"/>
</dbReference>
<dbReference type="SUPFAM" id="SSF101386">
    <property type="entry name" value="all-alpha NTP pyrophosphatases"/>
    <property type="match status" value="2"/>
</dbReference>
<dbReference type="Proteomes" id="UP000295063">
    <property type="component" value="Unassembled WGS sequence"/>
</dbReference>
<accession>A0A4R1Q1Z0</accession>
<evidence type="ECO:0008006" key="3">
    <source>
        <dbReference type="Google" id="ProtNLM"/>
    </source>
</evidence>
<dbReference type="CDD" id="cd11541">
    <property type="entry name" value="NTP-PPase_u4"/>
    <property type="match status" value="1"/>
</dbReference>